<dbReference type="GeneID" id="106478578"/>
<name>A0ABM1C5J5_LIMPO</name>
<feature type="region of interest" description="Disordered" evidence="1">
    <location>
        <begin position="1570"/>
        <end position="1604"/>
    </location>
</feature>
<gene>
    <name evidence="4" type="primary">LOC106478578</name>
</gene>
<reference evidence="4" key="1">
    <citation type="submission" date="2025-08" db="UniProtKB">
        <authorList>
            <consortium name="RefSeq"/>
        </authorList>
    </citation>
    <scope>IDENTIFICATION</scope>
    <source>
        <tissue evidence="4">Muscle</tissue>
    </source>
</reference>
<dbReference type="Pfam" id="PF04818">
    <property type="entry name" value="CID"/>
    <property type="match status" value="1"/>
</dbReference>
<feature type="compositionally biased region" description="Basic and acidic residues" evidence="1">
    <location>
        <begin position="255"/>
        <end position="267"/>
    </location>
</feature>
<feature type="region of interest" description="Disordered" evidence="1">
    <location>
        <begin position="1828"/>
        <end position="1865"/>
    </location>
</feature>
<feature type="compositionally biased region" description="Low complexity" evidence="1">
    <location>
        <begin position="452"/>
        <end position="467"/>
    </location>
</feature>
<feature type="compositionally biased region" description="Basic and acidic residues" evidence="1">
    <location>
        <begin position="1577"/>
        <end position="1604"/>
    </location>
</feature>
<feature type="region of interest" description="Disordered" evidence="1">
    <location>
        <begin position="1235"/>
        <end position="1279"/>
    </location>
</feature>
<feature type="region of interest" description="Disordered" evidence="1">
    <location>
        <begin position="1366"/>
        <end position="1398"/>
    </location>
</feature>
<feature type="compositionally biased region" description="Basic and acidic residues" evidence="1">
    <location>
        <begin position="1093"/>
        <end position="1105"/>
    </location>
</feature>
<dbReference type="SMART" id="SM00582">
    <property type="entry name" value="RPR"/>
    <property type="match status" value="1"/>
</dbReference>
<accession>A0ABM1C5J5</accession>
<dbReference type="InterPro" id="IPR008942">
    <property type="entry name" value="ENTH_VHS"/>
</dbReference>
<organism evidence="3 4">
    <name type="scientific">Limulus polyphemus</name>
    <name type="common">Atlantic horseshoe crab</name>
    <dbReference type="NCBI Taxonomy" id="6850"/>
    <lineage>
        <taxon>Eukaryota</taxon>
        <taxon>Metazoa</taxon>
        <taxon>Ecdysozoa</taxon>
        <taxon>Arthropoda</taxon>
        <taxon>Chelicerata</taxon>
        <taxon>Merostomata</taxon>
        <taxon>Xiphosura</taxon>
        <taxon>Limulidae</taxon>
        <taxon>Limulus</taxon>
    </lineage>
</organism>
<keyword evidence="3" id="KW-1185">Reference proteome</keyword>
<feature type="compositionally biased region" description="Basic and acidic residues" evidence="1">
    <location>
        <begin position="1834"/>
        <end position="1865"/>
    </location>
</feature>
<dbReference type="SUPFAM" id="SSF48464">
    <property type="entry name" value="ENTH/VHS domain"/>
    <property type="match status" value="1"/>
</dbReference>
<dbReference type="InterPro" id="IPR047415">
    <property type="entry name" value="Pcf11_CID"/>
</dbReference>
<protein>
    <submittedName>
        <fullName evidence="4">Pre-mRNA cleavage complex 2 protein Pcf11-like</fullName>
    </submittedName>
</protein>
<feature type="region of interest" description="Disordered" evidence="1">
    <location>
        <begin position="249"/>
        <end position="284"/>
    </location>
</feature>
<feature type="domain" description="CID" evidence="2">
    <location>
        <begin position="1"/>
        <end position="129"/>
    </location>
</feature>
<feature type="compositionally biased region" description="Basic and acidic residues" evidence="1">
    <location>
        <begin position="436"/>
        <end position="448"/>
    </location>
</feature>
<feature type="region of interest" description="Disordered" evidence="1">
    <location>
        <begin position="1918"/>
        <end position="1962"/>
    </location>
</feature>
<feature type="compositionally biased region" description="Basic and acidic residues" evidence="1">
    <location>
        <begin position="375"/>
        <end position="390"/>
    </location>
</feature>
<sequence>MDEDICEDYRSSLADLTCNSKPLINMLTMLAEDNSKYAHKIVRVIELHLHEVLPETKLPVLYLIDSIMKNVGGDYLPLFTQNIVSDFCGVFEKGDEKTRVQLFKLRQTWSDILPNKKLYAIDVRIKQLDPAWPITAQPEPSIHVNPKFLENKQKTPKEEQNPQNVQQQLLLKQQELVRLQKEKLKLEFMQAKSKLEQQKRIHPPATSLPTQNVAQVFSQRISTQLQPPVTASVNIHPISSTMALTSSISSVDPRLSIRDPRLKRDPRSNSVTSPASSSTQAAVDPISINRSSEVVVSTVPSLVIVPSTTSLPKNYDVSSVRSNSKSVEKLPTKPVNIDSDMLSTSTSERTKATISVTDAKTVFEAIKPLSSKHLQSTEKKLFFSPSKKEPTPQQLKLTEERTTKGNQTKSPTSESKSKLGKDSKEKVHNKQQISDSKSEKATNDRKISSNETSKTSKINQNKKNIQKQGKDKLSIENRTRDKTGHKERPKSVEKEKKKDSVEHSSNVQRRNVKNKESISPKKEDSKVRDLDSRIENKVAKDDSKKPTKKGRVSTNRDRSRSPLAKKNGRKMVSQNSVKGKAKEKNQVSKNQEVHNKEKEKEDKFPAKDVDLRVFTTIPKKTSLKINNSDEKDKDLRDTEKKSSENTTEDSKENTEEPPVKKKKMEESKRFFGKKDQDYRQFPMGQLLPPKSPAQQGWAQFKASHPDEYKIPLRPARENMDGPFQLGTKDQDLRQEFPGEKVNRPSLLGKGPSIERGSQDTNLRRYDRLGRPLLSRLHINPYSYRKGFSSRHGYTSLRDQQHIQVMIEKQKEIIQEIEDQLKSGRLTAEQHKEFVQQLHKLYEVQRSHAGQWHSSGLSKPEDLLQEQDGYLSRLRLDSSFNKKPNHVTTWLIEDQMNLENEVRSKAGGTNDERSLVQKKVKAESLHQDLILPDKGPIQLNGEVKQIYYFGNKAVVMVNRGDPREIAFTGSPVPVFINDKDPITLHFENEMKEFELDGKKHTIKFGLPAREIYIDGKPYEARFDGPPIDVPLDGSLCKIRLGGPPPTIVVGEEPQYQILDYLEAVDEAKKKQLRKPPDISENFLDVKLNEEAEVEVKDSPMDVDLRGGGHSGGLSPKQRGNDEQKKSGLDSSKENVSNEEKNIFNEGIDRKNTLDLFSNLKDVDMRKVSGPVKKESVADDLDQESPDETINSKSHHSLLPLSNKNIGQDLLLDRTLEWREHIPPSERFSHILKDRHRDSPPRIVKGSPWNSPAHMEGSVGSPLYHDASEQRPSRTLSPRRMEPMDWKNNEQSHGIPQGQNRVSPHNCPDMWEDGTEPRARWKDEDRWICEPPDWPRDQSGKALLRPPDMTPHPGVGRGHLHPREFDKEEWGPERELSQQHIAQRPSFRPRRNSPSHFEEYPEYHLQPPQCAVRQRLPPPGVHPREQHVRPFHGPPEARPRFPHFARDPRGPYPRGPFIPNFRLRGPAGPRFSGIHRGPPPPRERGSGMLNPVQPTGPRVQKALLPAPVSAGPPSSVTTPSQRESLPVTASQPMTSQAPMFVETPTVPAPLDIDVNTLFTKLVLAGIIAEVSQPTAQATSKEEPPSVENKEEEDKKENKINQEEEKIPPIELKADSLKIHYPGVISSLHKGTQCASCGLRFTEDQHDKYSRHLDWHFRVNRREKDGVKKAFSRKWFYDVEDWIQFEEIADLEEGARSFFEQQTDEEIYQTNELSELPSVIASANEAENSCFVCNEAFQLFWVEEDEEWHLRDAIRVDEKVYHPLCYEDFKKTSEVPETPTESQAPCLLKSEDSSETEVIVKTEPVTVEEEEPKITEDVKVKEEPIDTEEINAVTEEEGNKVVSDSKPKEETIPEEDEKPKEVLDPNDPEAKLESIIARVEQEQTRDIQMKVEETIVESEQPKPESKMVVLQSGSIVVKVKAESIAQPSPPPVNNEATATKSESEEPQSDDEFHPPPPDPRFTVLPPVLRGTELSGLCSIM</sequence>
<feature type="region of interest" description="Disordered" evidence="1">
    <location>
        <begin position="1430"/>
        <end position="1450"/>
    </location>
</feature>
<feature type="region of interest" description="Disordered" evidence="1">
    <location>
        <begin position="1504"/>
        <end position="1523"/>
    </location>
</feature>
<feature type="compositionally biased region" description="Low complexity" evidence="1">
    <location>
        <begin position="1504"/>
        <end position="1518"/>
    </location>
</feature>
<feature type="region of interest" description="Disordered" evidence="1">
    <location>
        <begin position="1468"/>
        <end position="1492"/>
    </location>
</feature>
<feature type="compositionally biased region" description="Basic and acidic residues" evidence="1">
    <location>
        <begin position="627"/>
        <end position="678"/>
    </location>
</feature>
<evidence type="ECO:0000259" key="2">
    <source>
        <dbReference type="PROSITE" id="PS51391"/>
    </source>
</evidence>
<evidence type="ECO:0000256" key="1">
    <source>
        <dbReference type="SAM" id="MobiDB-lite"/>
    </source>
</evidence>
<feature type="compositionally biased region" description="Acidic residues" evidence="1">
    <location>
        <begin position="1176"/>
        <end position="1185"/>
    </location>
</feature>
<dbReference type="RefSeq" id="XP_013794587.1">
    <property type="nucleotide sequence ID" value="XM_013939133.2"/>
</dbReference>
<dbReference type="Gene3D" id="1.25.40.90">
    <property type="match status" value="1"/>
</dbReference>
<feature type="compositionally biased region" description="Basic and acidic residues" evidence="1">
    <location>
        <begin position="513"/>
        <end position="545"/>
    </location>
</feature>
<dbReference type="InterPro" id="IPR045154">
    <property type="entry name" value="PCF11-like"/>
</dbReference>
<feature type="compositionally biased region" description="Basic and acidic residues" evidence="1">
    <location>
        <begin position="1433"/>
        <end position="1447"/>
    </location>
</feature>
<feature type="compositionally biased region" description="Basic and acidic residues" evidence="1">
    <location>
        <begin position="415"/>
        <end position="428"/>
    </location>
</feature>
<feature type="compositionally biased region" description="Basic and acidic residues" evidence="1">
    <location>
        <begin position="580"/>
        <end position="611"/>
    </location>
</feature>
<feature type="region of interest" description="Disordered" evidence="1">
    <location>
        <begin position="374"/>
        <end position="679"/>
    </location>
</feature>
<dbReference type="PROSITE" id="PS51391">
    <property type="entry name" value="CID"/>
    <property type="match status" value="1"/>
</dbReference>
<dbReference type="Proteomes" id="UP000694941">
    <property type="component" value="Unplaced"/>
</dbReference>
<feature type="compositionally biased region" description="Basic and acidic residues" evidence="1">
    <location>
        <begin position="1366"/>
        <end position="1375"/>
    </location>
</feature>
<dbReference type="PANTHER" id="PTHR15921">
    <property type="entry name" value="PRE-MRNA CLEAVAGE COMPLEX II"/>
    <property type="match status" value="1"/>
</dbReference>
<feature type="compositionally biased region" description="Polar residues" evidence="1">
    <location>
        <begin position="404"/>
        <end position="414"/>
    </location>
</feature>
<feature type="compositionally biased region" description="Basic and acidic residues" evidence="1">
    <location>
        <begin position="1117"/>
        <end position="1142"/>
    </location>
</feature>
<feature type="region of interest" description="Disordered" evidence="1">
    <location>
        <begin position="1093"/>
        <end position="1142"/>
    </location>
</feature>
<evidence type="ECO:0000313" key="3">
    <source>
        <dbReference type="Proteomes" id="UP000694941"/>
    </source>
</evidence>
<dbReference type="InterPro" id="IPR021605">
    <property type="entry name" value="Pcf11_Clp1-ID"/>
</dbReference>
<dbReference type="PANTHER" id="PTHR15921:SF3">
    <property type="entry name" value="PRE-MRNA CLEAVAGE COMPLEX 2 PROTEIN PCF11"/>
    <property type="match status" value="1"/>
</dbReference>
<dbReference type="InterPro" id="IPR006569">
    <property type="entry name" value="CID_dom"/>
</dbReference>
<dbReference type="Pfam" id="PF11526">
    <property type="entry name" value="Pfc11_Clp1_ID"/>
    <property type="match status" value="1"/>
</dbReference>
<evidence type="ECO:0000313" key="4">
    <source>
        <dbReference type="RefSeq" id="XP_013794587.1"/>
    </source>
</evidence>
<feature type="compositionally biased region" description="Basic and acidic residues" evidence="1">
    <location>
        <begin position="468"/>
        <end position="502"/>
    </location>
</feature>
<feature type="compositionally biased region" description="Low complexity" evidence="1">
    <location>
        <begin position="268"/>
        <end position="283"/>
    </location>
</feature>
<feature type="region of interest" description="Disordered" evidence="1">
    <location>
        <begin position="1169"/>
        <end position="1199"/>
    </location>
</feature>
<dbReference type="CDD" id="cd16982">
    <property type="entry name" value="CID_Pcf11"/>
    <property type="match status" value="1"/>
</dbReference>
<proteinExistence type="predicted"/>